<evidence type="ECO:0000313" key="4">
    <source>
        <dbReference type="Proteomes" id="UP001305928"/>
    </source>
</evidence>
<organism evidence="3 4">
    <name type="scientific">Pseudomonas benzenivorans</name>
    <dbReference type="NCBI Taxonomy" id="556533"/>
    <lineage>
        <taxon>Bacteria</taxon>
        <taxon>Pseudomonadati</taxon>
        <taxon>Pseudomonadota</taxon>
        <taxon>Gammaproteobacteria</taxon>
        <taxon>Pseudomonadales</taxon>
        <taxon>Pseudomonadaceae</taxon>
        <taxon>Pseudomonas</taxon>
    </lineage>
</organism>
<evidence type="ECO:0000313" key="3">
    <source>
        <dbReference type="EMBL" id="WPC06249.1"/>
    </source>
</evidence>
<accession>A0ABZ0Q0M9</accession>
<dbReference type="PROSITE" id="PS51257">
    <property type="entry name" value="PROKAR_LIPOPROTEIN"/>
    <property type="match status" value="1"/>
</dbReference>
<reference evidence="3 4" key="1">
    <citation type="submission" date="2023-11" db="EMBL/GenBank/DDBJ databases">
        <title>Complete genome of Pseudomonas benzenivorans BA3361.</title>
        <authorList>
            <person name="Shin S.Y."/>
            <person name="Song J."/>
            <person name="Kang H."/>
        </authorList>
    </citation>
    <scope>NUCLEOTIDE SEQUENCE [LARGE SCALE GENOMIC DNA]</scope>
    <source>
        <strain evidence="3 4">HNIBRBA3361</strain>
    </source>
</reference>
<evidence type="ECO:0008006" key="5">
    <source>
        <dbReference type="Google" id="ProtNLM"/>
    </source>
</evidence>
<feature type="compositionally biased region" description="Basic and acidic residues" evidence="1">
    <location>
        <begin position="86"/>
        <end position="103"/>
    </location>
</feature>
<protein>
    <recommendedName>
        <fullName evidence="5">Lipoprotein</fullName>
    </recommendedName>
</protein>
<name>A0ABZ0Q0M9_9PSED</name>
<dbReference type="EMBL" id="CP137892">
    <property type="protein sequence ID" value="WPC06249.1"/>
    <property type="molecule type" value="Genomic_DNA"/>
</dbReference>
<feature type="chain" id="PRO_5047195867" description="Lipoprotein" evidence="2">
    <location>
        <begin position="20"/>
        <end position="146"/>
    </location>
</feature>
<feature type="region of interest" description="Disordered" evidence="1">
    <location>
        <begin position="65"/>
        <end position="146"/>
    </location>
</feature>
<gene>
    <name evidence="3" type="ORF">SBP02_05715</name>
</gene>
<keyword evidence="4" id="KW-1185">Reference proteome</keyword>
<dbReference type="Proteomes" id="UP001305928">
    <property type="component" value="Chromosome"/>
</dbReference>
<keyword evidence="2" id="KW-0732">Signal</keyword>
<evidence type="ECO:0000256" key="1">
    <source>
        <dbReference type="SAM" id="MobiDB-lite"/>
    </source>
</evidence>
<sequence>MFYKSILAALFGLSLTGCAVYGGGYDHGYRGYDPHYSSHYYQVQRYPVHVAPRYYSHEVRRYDRRHFDHRRHDQRRYLPAPAARHYGVESRSVHRLEGRRDYRSAQPRPGWRGQHFKLDERTPRLQRRHSGSRGDGHRGRQLRRHN</sequence>
<evidence type="ECO:0000256" key="2">
    <source>
        <dbReference type="SAM" id="SignalP"/>
    </source>
</evidence>
<dbReference type="RefSeq" id="WP_318645430.1">
    <property type="nucleotide sequence ID" value="NZ_CP137892.1"/>
</dbReference>
<proteinExistence type="predicted"/>
<feature type="compositionally biased region" description="Basic residues" evidence="1">
    <location>
        <begin position="65"/>
        <end position="74"/>
    </location>
</feature>
<feature type="signal peptide" evidence="2">
    <location>
        <begin position="1"/>
        <end position="19"/>
    </location>
</feature>